<sequence>MKWTIRLSKEAEKQFEKLPRDRKLNISEAIDGMKEDPFRGNVCQLKEKEWQGRFRKVIGRYRIIFIPYHNDRIIEISGILVRDEKNVLQKIKTILCLC</sequence>
<dbReference type="InterPro" id="IPR007712">
    <property type="entry name" value="RelE/ParE_toxin"/>
</dbReference>
<evidence type="ECO:0000313" key="2">
    <source>
        <dbReference type="EMBL" id="OOP55450.1"/>
    </source>
</evidence>
<keyword evidence="1" id="KW-1277">Toxin-antitoxin system</keyword>
<evidence type="ECO:0000313" key="3">
    <source>
        <dbReference type="Proteomes" id="UP000189681"/>
    </source>
</evidence>
<dbReference type="Gene3D" id="3.30.2310.20">
    <property type="entry name" value="RelE-like"/>
    <property type="match status" value="1"/>
</dbReference>
<evidence type="ECO:0000256" key="1">
    <source>
        <dbReference type="ARBA" id="ARBA00022649"/>
    </source>
</evidence>
<dbReference type="AlphaFoldDB" id="A0A1V4AQR5"/>
<dbReference type="Proteomes" id="UP000189681">
    <property type="component" value="Unassembled WGS sequence"/>
</dbReference>
<organism evidence="2 3">
    <name type="scientific">Candidatus Brocadia carolinensis</name>
    <dbReference type="NCBI Taxonomy" id="1004156"/>
    <lineage>
        <taxon>Bacteria</taxon>
        <taxon>Pseudomonadati</taxon>
        <taxon>Planctomycetota</taxon>
        <taxon>Candidatus Brocadiia</taxon>
        <taxon>Candidatus Brocadiales</taxon>
        <taxon>Candidatus Brocadiaceae</taxon>
        <taxon>Candidatus Brocadia</taxon>
    </lineage>
</organism>
<dbReference type="Pfam" id="PF05016">
    <property type="entry name" value="ParE_toxin"/>
    <property type="match status" value="1"/>
</dbReference>
<dbReference type="InterPro" id="IPR035093">
    <property type="entry name" value="RelE/ParE_toxin_dom_sf"/>
</dbReference>
<comment type="caution">
    <text evidence="2">The sequence shown here is derived from an EMBL/GenBank/DDBJ whole genome shotgun (WGS) entry which is preliminary data.</text>
</comment>
<reference evidence="2 3" key="1">
    <citation type="journal article" date="2017" name="Water Res.">
        <title>Discovery and metagenomic analysis of an anammox bacterial enrichment related to Candidatus "Brocadia caroliniensis" in a full-scale glycerol-fed nitritation-denitritation separate centrate treatment process.</title>
        <authorList>
            <person name="Park H."/>
            <person name="Brotto A.C."/>
            <person name="van Loosdrecht M.C."/>
            <person name="Chandran K."/>
        </authorList>
    </citation>
    <scope>NUCLEOTIDE SEQUENCE [LARGE SCALE GENOMIC DNA]</scope>
    <source>
        <strain evidence="2">26THWARD</strain>
    </source>
</reference>
<dbReference type="SUPFAM" id="SSF143011">
    <property type="entry name" value="RelE-like"/>
    <property type="match status" value="1"/>
</dbReference>
<protein>
    <recommendedName>
        <fullName evidence="4">Plasmid stabilization protein</fullName>
    </recommendedName>
</protein>
<gene>
    <name evidence="2" type="ORF">AYP45_14750</name>
</gene>
<proteinExistence type="predicted"/>
<accession>A0A1V4AQR5</accession>
<evidence type="ECO:0008006" key="4">
    <source>
        <dbReference type="Google" id="ProtNLM"/>
    </source>
</evidence>
<dbReference type="EMBL" id="AYTS01000145">
    <property type="protein sequence ID" value="OOP55450.1"/>
    <property type="molecule type" value="Genomic_DNA"/>
</dbReference>
<name>A0A1V4AQR5_9BACT</name>
<dbReference type="STRING" id="1004156.AYP45_14750"/>